<organism evidence="1 2">
    <name type="scientific">Cytobacillus oceanisediminis</name>
    <dbReference type="NCBI Taxonomy" id="665099"/>
    <lineage>
        <taxon>Bacteria</taxon>
        <taxon>Bacillati</taxon>
        <taxon>Bacillota</taxon>
        <taxon>Bacilli</taxon>
        <taxon>Bacillales</taxon>
        <taxon>Bacillaceae</taxon>
        <taxon>Cytobacillus</taxon>
    </lineage>
</organism>
<gene>
    <name evidence="1" type="ORF">DFO73_103444</name>
</gene>
<proteinExistence type="predicted"/>
<name>A0A2V3A1E4_9BACI</name>
<protein>
    <submittedName>
        <fullName evidence="1">Uncharacterized protein</fullName>
    </submittedName>
</protein>
<dbReference type="AlphaFoldDB" id="A0A2V3A1E4"/>
<accession>A0A2V3A1E4</accession>
<evidence type="ECO:0000313" key="2">
    <source>
        <dbReference type="Proteomes" id="UP000247150"/>
    </source>
</evidence>
<sequence length="61" mass="7409">MRVYPLHLRKKRGNYGEPSYVQQEITKLNEGFANLFKDLDDLKEHLEYMENKYMKKDEGRT</sequence>
<dbReference type="EMBL" id="QGTW01000003">
    <property type="protein sequence ID" value="PWW30551.1"/>
    <property type="molecule type" value="Genomic_DNA"/>
</dbReference>
<dbReference type="Proteomes" id="UP000247150">
    <property type="component" value="Unassembled WGS sequence"/>
</dbReference>
<reference evidence="1 2" key="1">
    <citation type="submission" date="2018-05" db="EMBL/GenBank/DDBJ databases">
        <title>Freshwater and sediment microbial communities from various areas in North America, analyzing microbe dynamics in response to fracking.</title>
        <authorList>
            <person name="Lamendella R."/>
        </authorList>
    </citation>
    <scope>NUCLEOTIDE SEQUENCE [LARGE SCALE GENOMIC DNA]</scope>
    <source>
        <strain evidence="1 2">15_TX</strain>
    </source>
</reference>
<comment type="caution">
    <text evidence="1">The sequence shown here is derived from an EMBL/GenBank/DDBJ whole genome shotgun (WGS) entry which is preliminary data.</text>
</comment>
<evidence type="ECO:0000313" key="1">
    <source>
        <dbReference type="EMBL" id="PWW30551.1"/>
    </source>
</evidence>
<dbReference type="RefSeq" id="WP_110064407.1">
    <property type="nucleotide sequence ID" value="NZ_QGTW01000003.1"/>
</dbReference>
<dbReference type="OrthoDB" id="2935488at2"/>